<dbReference type="SUPFAM" id="SSF53756">
    <property type="entry name" value="UDP-Glycosyltransferase/glycogen phosphorylase"/>
    <property type="match status" value="1"/>
</dbReference>
<accession>A0AB38YJJ7</accession>
<reference evidence="1" key="1">
    <citation type="submission" date="2022-07" db="EMBL/GenBank/DDBJ databases">
        <title>Complete genome sequence of Salinispirillum sp. LH10-3-1 capable of multiple carbohydrate inversion isolated from a soda lake.</title>
        <authorList>
            <person name="Liu J."/>
            <person name="Zhai Y."/>
            <person name="Zhang H."/>
            <person name="Yang H."/>
            <person name="Qu J."/>
            <person name="Li J."/>
        </authorList>
    </citation>
    <scope>NUCLEOTIDE SEQUENCE</scope>
    <source>
        <strain evidence="1">LH 10-3-1</strain>
    </source>
</reference>
<dbReference type="RefSeq" id="WP_304996787.1">
    <property type="nucleotide sequence ID" value="NZ_CP101717.1"/>
</dbReference>
<organism evidence="1">
    <name type="scientific">Salinispirillum sp. LH 10-3-1</name>
    <dbReference type="NCBI Taxonomy" id="2952525"/>
    <lineage>
        <taxon>Bacteria</taxon>
        <taxon>Pseudomonadati</taxon>
        <taxon>Pseudomonadota</taxon>
        <taxon>Gammaproteobacteria</taxon>
        <taxon>Oceanospirillales</taxon>
        <taxon>Saccharospirillaceae</taxon>
        <taxon>Salinispirillum</taxon>
    </lineage>
</organism>
<dbReference type="Gene3D" id="3.40.50.2000">
    <property type="entry name" value="Glycogen Phosphorylase B"/>
    <property type="match status" value="1"/>
</dbReference>
<sequence>MKILYGVQATGNGHITRARAMQPALARRGVEVDFLFTGRSREKLFDMDAFGRYDVRRGLTFAIERGRVNLPKTVLQANLLELVRDVRTLDLSPYDLVLTDFEPVSAWAARRSGKPCIGIGHQYAFPFDIPKAGDSWAAQQVMKWFAPASISLGAHWHHFNSPILPPLMHPTAETQEADSDQILVYLPFEEAADIMDLLEPITDYRFHVFTDALPPGVQDNIEIHPFGRDNFQQKLQACQSVLCNAGFELASEALQLGRRILVKPMHGQMEQASNAKALQELGYGTAANQLTTELILHWMRTAPCVQIRYPDVADAVAQWVASGDWSGTENLVNSLWRQVDFGTHMKANNTHLIT</sequence>
<evidence type="ECO:0000313" key="1">
    <source>
        <dbReference type="EMBL" id="WLD59495.1"/>
    </source>
</evidence>
<proteinExistence type="predicted"/>
<dbReference type="InterPro" id="IPR005262">
    <property type="entry name" value="MJ1255-like"/>
</dbReference>
<dbReference type="NCBIfam" id="TIGR00661">
    <property type="entry name" value="MJ1255"/>
    <property type="match status" value="1"/>
</dbReference>
<protein>
    <submittedName>
        <fullName evidence="1">Glycosyltransferase</fullName>
    </submittedName>
</protein>
<dbReference type="EMBL" id="CP101717">
    <property type="protein sequence ID" value="WLD59495.1"/>
    <property type="molecule type" value="Genomic_DNA"/>
</dbReference>
<dbReference type="Pfam" id="PF13528">
    <property type="entry name" value="Glyco_trans_1_3"/>
    <property type="match status" value="1"/>
</dbReference>
<name>A0AB38YJJ7_9GAMM</name>
<gene>
    <name evidence="1" type="ORF">NFC81_06865</name>
</gene>
<dbReference type="AlphaFoldDB" id="A0AB38YJJ7"/>